<dbReference type="Proteomes" id="UP001620645">
    <property type="component" value="Unassembled WGS sequence"/>
</dbReference>
<organism evidence="5 6">
    <name type="scientific">Heterodera schachtii</name>
    <name type="common">Sugarbeet cyst nematode worm</name>
    <name type="synonym">Tylenchus schachtii</name>
    <dbReference type="NCBI Taxonomy" id="97005"/>
    <lineage>
        <taxon>Eukaryota</taxon>
        <taxon>Metazoa</taxon>
        <taxon>Ecdysozoa</taxon>
        <taxon>Nematoda</taxon>
        <taxon>Chromadorea</taxon>
        <taxon>Rhabditida</taxon>
        <taxon>Tylenchina</taxon>
        <taxon>Tylenchomorpha</taxon>
        <taxon>Tylenchoidea</taxon>
        <taxon>Heteroderidae</taxon>
        <taxon>Heteroderinae</taxon>
        <taxon>Heterodera</taxon>
    </lineage>
</organism>
<dbReference type="PANTHER" id="PTHR23086:SF8">
    <property type="entry name" value="PHOSPHATIDYLINOSITOL 5-PHOSPHATE 4-KINASE, ISOFORM A"/>
    <property type="match status" value="1"/>
</dbReference>
<evidence type="ECO:0000256" key="2">
    <source>
        <dbReference type="SAM" id="MobiDB-lite"/>
    </source>
</evidence>
<dbReference type="GO" id="GO:0046488">
    <property type="term" value="P:phosphatidylinositol metabolic process"/>
    <property type="evidence" value="ECO:0007669"/>
    <property type="project" value="UniProtKB-UniRule"/>
</dbReference>
<dbReference type="EMBL" id="JBICCN010000152">
    <property type="protein sequence ID" value="KAL3088891.1"/>
    <property type="molecule type" value="Genomic_DNA"/>
</dbReference>
<evidence type="ECO:0000313" key="5">
    <source>
        <dbReference type="EMBL" id="KAL3088891.1"/>
    </source>
</evidence>
<keyword evidence="3" id="KW-0732">Signal</keyword>
<protein>
    <recommendedName>
        <fullName evidence="4">PIPK domain-containing protein</fullName>
    </recommendedName>
</protein>
<comment type="caution">
    <text evidence="5">The sequence shown here is derived from an EMBL/GenBank/DDBJ whole genome shotgun (WGS) entry which is preliminary data.</text>
</comment>
<dbReference type="SMART" id="SM00330">
    <property type="entry name" value="PIPKc"/>
    <property type="match status" value="1"/>
</dbReference>
<dbReference type="InterPro" id="IPR002498">
    <property type="entry name" value="PInositol-4-P-4/5-kinase_core"/>
</dbReference>
<sequence length="682" mass="77499">MILSTKLLTLSVLLLSILLSIANAAGIGDRQKRAVEEEGRKSVSELCAIHEQKFKELFEVETGSAEKEEVLWMENIEKNADKEEEKEKHKEKEKREEKAAEETMDAKNEAWLSTLLGNYLCQKLRGKGAEQNDEKLDYAIEKNVWTTPEKNSNEFNVRAEELFERIRDKNRISDEQLLVSLSELVPLKERGGSSGVFFKTKDGKFILKNLNPVHDEPAKMDDVLDKYAAYVIDGVINKQLSVKGEQSTEINSSSSSRKSMMNTMFMCFKMKLYAKLREDYGNERIKVIRLHQLQFVVLNNVFEGINEDNLLKFDIKGTFSLGNAVQYTRKQCRGEKGWQKCIYREFDFFGISRGGAEIAAFFPEGIQLSAEAYGQLADRVKQDARYFVTNGLNDYSLLLGVQFMDPQPTNSAPTAGSNDDDDVPPVDTKIGTKNCAIRAMCHNCKRHPSVDTKYEQNANLCLHMAIVDIVTPSNERTEKHFLKMLKIKMKNGAAEFGHYKKMNEFTPYHNEIVSPVPPEMYRKRFVGTLLGCIFSPEAAPTTTEADGGTERQFKLGMRQSICKSFGERRGAKTTYGIEVFGMNMFKEMMEKRSGQQQTTSAWEMLNSFSDSLLSSERSAEFVIEKIDDDKFFNFGLNANDGTFSPYFGLFSDGEKYYAVVRNAKQKDNVQQHLSTAMELDGM</sequence>
<name>A0ABD2JE53_HETSC</name>
<evidence type="ECO:0000256" key="3">
    <source>
        <dbReference type="SAM" id="SignalP"/>
    </source>
</evidence>
<dbReference type="GO" id="GO:0016301">
    <property type="term" value="F:kinase activity"/>
    <property type="evidence" value="ECO:0007669"/>
    <property type="project" value="UniProtKB-UniRule"/>
</dbReference>
<evidence type="ECO:0000256" key="1">
    <source>
        <dbReference type="PROSITE-ProRule" id="PRU00781"/>
    </source>
</evidence>
<keyword evidence="1" id="KW-0418">Kinase</keyword>
<keyword evidence="1" id="KW-0067">ATP-binding</keyword>
<feature type="domain" description="PIPK" evidence="4">
    <location>
        <begin position="92"/>
        <end position="533"/>
    </location>
</feature>
<accession>A0ABD2JE53</accession>
<gene>
    <name evidence="5" type="ORF">niasHS_009183</name>
</gene>
<feature type="chain" id="PRO_5044842587" description="PIPK domain-containing protein" evidence="3">
    <location>
        <begin position="25"/>
        <end position="682"/>
    </location>
</feature>
<dbReference type="InterPro" id="IPR027483">
    <property type="entry name" value="PInositol-4-P-4/5-kinase_C_sf"/>
</dbReference>
<feature type="signal peptide" evidence="3">
    <location>
        <begin position="1"/>
        <end position="24"/>
    </location>
</feature>
<reference evidence="5 6" key="1">
    <citation type="submission" date="2024-10" db="EMBL/GenBank/DDBJ databases">
        <authorList>
            <person name="Kim D."/>
        </authorList>
    </citation>
    <scope>NUCLEOTIDE SEQUENCE [LARGE SCALE GENOMIC DNA]</scope>
    <source>
        <strain evidence="5">Taebaek</strain>
    </source>
</reference>
<dbReference type="PROSITE" id="PS51455">
    <property type="entry name" value="PIPK"/>
    <property type="match status" value="1"/>
</dbReference>
<dbReference type="Pfam" id="PF01504">
    <property type="entry name" value="PIP5K"/>
    <property type="match status" value="1"/>
</dbReference>
<dbReference type="InterPro" id="IPR023610">
    <property type="entry name" value="PInositol-4/5-P-5/4-kinase"/>
</dbReference>
<keyword evidence="1" id="KW-0547">Nucleotide-binding</keyword>
<dbReference type="Gene3D" id="3.30.800.10">
    <property type="entry name" value="Phosphatidylinositol Phosphate Kinase II Beta"/>
    <property type="match status" value="1"/>
</dbReference>
<keyword evidence="6" id="KW-1185">Reference proteome</keyword>
<feature type="region of interest" description="Disordered" evidence="2">
    <location>
        <begin position="81"/>
        <end position="102"/>
    </location>
</feature>
<keyword evidence="1" id="KW-0808">Transferase</keyword>
<proteinExistence type="predicted"/>
<evidence type="ECO:0000259" key="4">
    <source>
        <dbReference type="PROSITE" id="PS51455"/>
    </source>
</evidence>
<dbReference type="SUPFAM" id="SSF56104">
    <property type="entry name" value="SAICAR synthase-like"/>
    <property type="match status" value="1"/>
</dbReference>
<dbReference type="PANTHER" id="PTHR23086">
    <property type="entry name" value="PHOSPHATIDYLINOSITOL-4-PHOSPHATE 5-KINASE"/>
    <property type="match status" value="1"/>
</dbReference>
<dbReference type="AlphaFoldDB" id="A0ABD2JE53"/>
<dbReference type="InterPro" id="IPR027484">
    <property type="entry name" value="PInositol-4-P-5-kinase_N"/>
</dbReference>
<dbReference type="GO" id="GO:0005524">
    <property type="term" value="F:ATP binding"/>
    <property type="evidence" value="ECO:0007669"/>
    <property type="project" value="UniProtKB-UniRule"/>
</dbReference>
<dbReference type="Gene3D" id="3.30.810.10">
    <property type="entry name" value="2-Layer Sandwich"/>
    <property type="match status" value="1"/>
</dbReference>
<evidence type="ECO:0000313" key="6">
    <source>
        <dbReference type="Proteomes" id="UP001620645"/>
    </source>
</evidence>